<keyword evidence="7" id="KW-1005">Bacterial flagellum biogenesis</keyword>
<evidence type="ECO:0000256" key="7">
    <source>
        <dbReference type="RuleBase" id="RU362063"/>
    </source>
</evidence>
<dbReference type="Pfam" id="PF17656">
    <property type="entry name" value="ChapFlgA_N"/>
    <property type="match status" value="1"/>
</dbReference>
<dbReference type="Gene3D" id="2.30.30.760">
    <property type="match status" value="1"/>
</dbReference>
<dbReference type="EMBL" id="FOLY01000001">
    <property type="protein sequence ID" value="SFB95433.1"/>
    <property type="molecule type" value="Genomic_DNA"/>
</dbReference>
<dbReference type="GO" id="GO:0042597">
    <property type="term" value="C:periplasmic space"/>
    <property type="evidence" value="ECO:0007669"/>
    <property type="project" value="UniProtKB-SubCell"/>
</dbReference>
<dbReference type="PANTHER" id="PTHR36307:SF1">
    <property type="entry name" value="FLAGELLA BASAL BODY P-RING FORMATION PROTEIN FLGA"/>
    <property type="match status" value="1"/>
</dbReference>
<evidence type="ECO:0000256" key="5">
    <source>
        <dbReference type="ARBA" id="ARBA00022764"/>
    </source>
</evidence>
<keyword evidence="5 7" id="KW-0574">Periplasm</keyword>
<comment type="function">
    <text evidence="6 7">Involved in the assembly process of the P-ring formation. It may associate with FlgF on the rod constituting a structure essential for the P-ring assembly or may act as a modulator protein for the P-ring assembly.</text>
</comment>
<dbReference type="Pfam" id="PF13144">
    <property type="entry name" value="ChapFlgA"/>
    <property type="match status" value="1"/>
</dbReference>
<keyword evidence="9" id="KW-0966">Cell projection</keyword>
<sequence length="236" mass="25203">MLLPFTFLPRRHYHRVATLVMVVVGLSCASAQANEQVIHDVIEGFLLEQTAGESGEVTIEITPSPAASMACQAPSAFLPGRGGKISGRTSVGVRCPGDAPETRYFQAYVHINGQYPVLNRDIMPGDVIQESDLDWQEGDLTRLSSRLITDASQLVGQVSQRRIAAGQPLQAGMVRAPLLIKRGAEVALQVRGNGFMISSSGQALNDAGLGESVRVRMPSGSVINGEASREGLVEVH</sequence>
<evidence type="ECO:0000259" key="8">
    <source>
        <dbReference type="SMART" id="SM00858"/>
    </source>
</evidence>
<evidence type="ECO:0000256" key="3">
    <source>
        <dbReference type="ARBA" id="ARBA00014754"/>
    </source>
</evidence>
<protein>
    <recommendedName>
        <fullName evidence="3 7">Flagella basal body P-ring formation protein FlgA</fullName>
    </recommendedName>
</protein>
<keyword evidence="9" id="KW-0969">Cilium</keyword>
<feature type="signal peptide" evidence="7">
    <location>
        <begin position="1"/>
        <end position="33"/>
    </location>
</feature>
<dbReference type="PANTHER" id="PTHR36307">
    <property type="entry name" value="FLAGELLA BASAL BODY P-RING FORMATION PROTEIN FLGA"/>
    <property type="match status" value="1"/>
</dbReference>
<comment type="similarity">
    <text evidence="2 7">Belongs to the FlgA family.</text>
</comment>
<organism evidence="9 10">
    <name type="scientific">Kushneria avicenniae</name>
    <dbReference type="NCBI Taxonomy" id="402385"/>
    <lineage>
        <taxon>Bacteria</taxon>
        <taxon>Pseudomonadati</taxon>
        <taxon>Pseudomonadota</taxon>
        <taxon>Gammaproteobacteria</taxon>
        <taxon>Oceanospirillales</taxon>
        <taxon>Halomonadaceae</taxon>
        <taxon>Kushneria</taxon>
    </lineage>
</organism>
<dbReference type="InterPro" id="IPR013974">
    <property type="entry name" value="SAF"/>
</dbReference>
<proteinExistence type="inferred from homology"/>
<evidence type="ECO:0000256" key="1">
    <source>
        <dbReference type="ARBA" id="ARBA00004418"/>
    </source>
</evidence>
<dbReference type="GO" id="GO:0044780">
    <property type="term" value="P:bacterial-type flagellum assembly"/>
    <property type="evidence" value="ECO:0007669"/>
    <property type="project" value="InterPro"/>
</dbReference>
<gene>
    <name evidence="9" type="ORF">SAMN05421848_0025</name>
</gene>
<dbReference type="AlphaFoldDB" id="A0A1I1FE70"/>
<evidence type="ECO:0000313" key="9">
    <source>
        <dbReference type="EMBL" id="SFB95433.1"/>
    </source>
</evidence>
<dbReference type="CDD" id="cd11614">
    <property type="entry name" value="SAF_CpaB_FlgA_like"/>
    <property type="match status" value="1"/>
</dbReference>
<comment type="subcellular location">
    <subcellularLocation>
        <location evidence="1 7">Periplasm</location>
    </subcellularLocation>
</comment>
<dbReference type="NCBIfam" id="TIGR03170">
    <property type="entry name" value="flgA_cterm"/>
    <property type="match status" value="1"/>
</dbReference>
<dbReference type="RefSeq" id="WP_175489539.1">
    <property type="nucleotide sequence ID" value="NZ_FOLY01000001.1"/>
</dbReference>
<evidence type="ECO:0000256" key="4">
    <source>
        <dbReference type="ARBA" id="ARBA00022729"/>
    </source>
</evidence>
<keyword evidence="10" id="KW-1185">Reference proteome</keyword>
<dbReference type="InterPro" id="IPR039246">
    <property type="entry name" value="Flagellar_FlgA"/>
</dbReference>
<dbReference type="Proteomes" id="UP000199046">
    <property type="component" value="Unassembled WGS sequence"/>
</dbReference>
<keyword evidence="4 7" id="KW-0732">Signal</keyword>
<dbReference type="STRING" id="402385.SAMN05421848_0025"/>
<feature type="domain" description="SAF" evidence="8">
    <location>
        <begin position="113"/>
        <end position="175"/>
    </location>
</feature>
<dbReference type="Gene3D" id="3.90.1210.10">
    <property type="entry name" value="Antifreeze-like/N-acetylneuraminic acid synthase C-terminal domain"/>
    <property type="match status" value="1"/>
</dbReference>
<dbReference type="InterPro" id="IPR041231">
    <property type="entry name" value="FlgA_N"/>
</dbReference>
<dbReference type="InterPro" id="IPR017585">
    <property type="entry name" value="SAF_FlgA"/>
</dbReference>
<evidence type="ECO:0000256" key="6">
    <source>
        <dbReference type="ARBA" id="ARBA00025643"/>
    </source>
</evidence>
<dbReference type="SMART" id="SM00858">
    <property type="entry name" value="SAF"/>
    <property type="match status" value="1"/>
</dbReference>
<evidence type="ECO:0000313" key="10">
    <source>
        <dbReference type="Proteomes" id="UP000199046"/>
    </source>
</evidence>
<reference evidence="10" key="1">
    <citation type="submission" date="2016-10" db="EMBL/GenBank/DDBJ databases">
        <authorList>
            <person name="Varghese N."/>
            <person name="Submissions S."/>
        </authorList>
    </citation>
    <scope>NUCLEOTIDE SEQUENCE [LARGE SCALE GENOMIC DNA]</scope>
    <source>
        <strain evidence="10">DSM 23439</strain>
    </source>
</reference>
<feature type="chain" id="PRO_5011329923" description="Flagella basal body P-ring formation protein FlgA" evidence="7">
    <location>
        <begin position="34"/>
        <end position="236"/>
    </location>
</feature>
<accession>A0A1I1FE70</accession>
<evidence type="ECO:0000256" key="2">
    <source>
        <dbReference type="ARBA" id="ARBA00010474"/>
    </source>
</evidence>
<name>A0A1I1FE70_9GAMM</name>
<keyword evidence="9" id="KW-0282">Flagellum</keyword>